<dbReference type="InterPro" id="IPR008927">
    <property type="entry name" value="6-PGluconate_DH-like_C_sf"/>
</dbReference>
<dbReference type="SUPFAM" id="SSF51735">
    <property type="entry name" value="NAD(P)-binding Rossmann-fold domains"/>
    <property type="match status" value="1"/>
</dbReference>
<gene>
    <name evidence="15" type="ORF">SAMN05216193_105139</name>
</gene>
<dbReference type="GO" id="GO:0070403">
    <property type="term" value="F:NAD+ binding"/>
    <property type="evidence" value="ECO:0007669"/>
    <property type="project" value="InterPro"/>
</dbReference>
<dbReference type="InterPro" id="IPR001753">
    <property type="entry name" value="Enoyl-CoA_hydra/iso"/>
</dbReference>
<dbReference type="FunFam" id="3.40.50.720:FF:000009">
    <property type="entry name" value="Fatty oxidation complex, alpha subunit"/>
    <property type="match status" value="1"/>
</dbReference>
<dbReference type="GO" id="GO:0016509">
    <property type="term" value="F:long-chain (3S)-3-hydroxyacyl-CoA dehydrogenase (NAD+) activity"/>
    <property type="evidence" value="ECO:0007669"/>
    <property type="project" value="TreeGrafter"/>
</dbReference>
<dbReference type="InterPro" id="IPR050136">
    <property type="entry name" value="FA_oxidation_alpha_subunit"/>
</dbReference>
<keyword evidence="8" id="KW-0520">NAD</keyword>
<protein>
    <recommendedName>
        <fullName evidence="4">enoyl-CoA hydratase</fullName>
        <ecNumber evidence="4">4.2.1.17</ecNumber>
    </recommendedName>
</protein>
<comment type="pathway">
    <text evidence="1">Lipid metabolism; fatty acid beta-oxidation.</text>
</comment>
<dbReference type="UniPathway" id="UPA00659"/>
<evidence type="ECO:0000256" key="4">
    <source>
        <dbReference type="ARBA" id="ARBA00012076"/>
    </source>
</evidence>
<proteinExistence type="inferred from homology"/>
<dbReference type="PROSITE" id="PS00067">
    <property type="entry name" value="3HCDH"/>
    <property type="match status" value="1"/>
</dbReference>
<dbReference type="CDD" id="cd06558">
    <property type="entry name" value="crotonase-like"/>
    <property type="match status" value="1"/>
</dbReference>
<dbReference type="InterPro" id="IPR006180">
    <property type="entry name" value="3-OHacyl-CoA_DH_CS"/>
</dbReference>
<dbReference type="GO" id="GO:0006635">
    <property type="term" value="P:fatty acid beta-oxidation"/>
    <property type="evidence" value="ECO:0007669"/>
    <property type="project" value="UniProtKB-UniPathway"/>
</dbReference>
<evidence type="ECO:0000256" key="5">
    <source>
        <dbReference type="ARBA" id="ARBA00022832"/>
    </source>
</evidence>
<keyword evidence="16" id="KW-1185">Reference proteome</keyword>
<dbReference type="InterPro" id="IPR036291">
    <property type="entry name" value="NAD(P)-bd_dom_sf"/>
</dbReference>
<dbReference type="SUPFAM" id="SSF52096">
    <property type="entry name" value="ClpP/crotonase"/>
    <property type="match status" value="1"/>
</dbReference>
<feature type="domain" description="3-hydroxyacyl-CoA dehydrogenase C-terminal" evidence="13">
    <location>
        <begin position="512"/>
        <end position="609"/>
    </location>
</feature>
<dbReference type="OrthoDB" id="5389341at2"/>
<dbReference type="SUPFAM" id="SSF48179">
    <property type="entry name" value="6-phosphogluconate dehydrogenase C-terminal domain-like"/>
    <property type="match status" value="2"/>
</dbReference>
<evidence type="ECO:0000256" key="10">
    <source>
        <dbReference type="ARBA" id="ARBA00023239"/>
    </source>
</evidence>
<evidence type="ECO:0000256" key="3">
    <source>
        <dbReference type="ARBA" id="ARBA00008750"/>
    </source>
</evidence>
<dbReference type="InterPro" id="IPR006108">
    <property type="entry name" value="3HC_DH_C"/>
</dbReference>
<evidence type="ECO:0000256" key="6">
    <source>
        <dbReference type="ARBA" id="ARBA00022963"/>
    </source>
</evidence>
<evidence type="ECO:0000256" key="2">
    <source>
        <dbReference type="ARBA" id="ARBA00007005"/>
    </source>
</evidence>
<feature type="domain" description="3-hydroxyacyl-CoA dehydrogenase NAD binding" evidence="14">
    <location>
        <begin position="332"/>
        <end position="509"/>
    </location>
</feature>
<evidence type="ECO:0000256" key="8">
    <source>
        <dbReference type="ARBA" id="ARBA00023027"/>
    </source>
</evidence>
<reference evidence="16" key="1">
    <citation type="submission" date="2016-10" db="EMBL/GenBank/DDBJ databases">
        <authorList>
            <person name="Varghese N."/>
            <person name="Submissions S."/>
        </authorList>
    </citation>
    <scope>NUCLEOTIDE SEQUENCE [LARGE SCALE GENOMIC DNA]</scope>
    <source>
        <strain evidence="16">JCM 21621</strain>
    </source>
</reference>
<keyword evidence="11" id="KW-0511">Multifunctional enzyme</keyword>
<keyword evidence="5" id="KW-0276">Fatty acid metabolism</keyword>
<keyword evidence="6" id="KW-0442">Lipid degradation</keyword>
<keyword evidence="7" id="KW-0560">Oxidoreductase</keyword>
<dbReference type="Gene3D" id="3.40.50.720">
    <property type="entry name" value="NAD(P)-binding Rossmann-like Domain"/>
    <property type="match status" value="1"/>
</dbReference>
<keyword evidence="10" id="KW-0456">Lyase</keyword>
<dbReference type="Pfam" id="PF00378">
    <property type="entry name" value="ECH_1"/>
    <property type="match status" value="1"/>
</dbReference>
<dbReference type="InterPro" id="IPR029045">
    <property type="entry name" value="ClpP/crotonase-like_dom_sf"/>
</dbReference>
<name>A0A1H0EDP2_9PSED</name>
<dbReference type="Proteomes" id="UP000242957">
    <property type="component" value="Unassembled WGS sequence"/>
</dbReference>
<evidence type="ECO:0000256" key="12">
    <source>
        <dbReference type="ARBA" id="ARBA00049556"/>
    </source>
</evidence>
<evidence type="ECO:0000313" key="16">
    <source>
        <dbReference type="Proteomes" id="UP000242957"/>
    </source>
</evidence>
<dbReference type="Pfam" id="PF00725">
    <property type="entry name" value="3HCDH"/>
    <property type="match status" value="1"/>
</dbReference>
<dbReference type="GO" id="GO:0004300">
    <property type="term" value="F:enoyl-CoA hydratase activity"/>
    <property type="evidence" value="ECO:0007669"/>
    <property type="project" value="UniProtKB-EC"/>
</dbReference>
<evidence type="ECO:0000256" key="9">
    <source>
        <dbReference type="ARBA" id="ARBA00023098"/>
    </source>
</evidence>
<dbReference type="Gene3D" id="1.10.1040.50">
    <property type="match status" value="1"/>
</dbReference>
<sequence length="723" mass="77816">MEREATYTTMRVELDGGVIVATIDQPGRTLNVIDRELLADLGRLIDRLEREDAVGLVLTSGKQGSFIAGADLDMLAEYPASPAEIFPLIWEAHQLFRRLETVASPAGKHPGGHFAKPVAAVLRGDLLGGGFELALACHARFAPGDARFSCGFPEVQLGLIPGGGGTQRTSRLAGMPAAVDLIISGRRYDAATALNKGLVTEVAPDAELEARAIRWVRQAGPVSQPWDRPGFAVPGGAGMSPKGFSTSVGACARLSGMSQGNSPAAEQALAAIWEGSLLQIDVALRLEAKRFALCLGSTQARMMIRALFHDRTALEKGTARPAGIPPHTIRKMGVLGSGLMGSGIAYIAARAGIEVVVIDRDEESSRKAVDYARRILDRLIGRGRLTEEAGRAVLSRLVPSTDYAALAGADLVIEAVFEDLGLKRELLRKAEQVVGPNAILASNTSTLPISHIATALERPERFIGMHFFSPVEAMPLLELIPGEKTGEQALAMGFDFNRMVRKIPIVVRDVRGFYTNRIVPAYLHEAMLMVMEGVSPALVENAALALGMPIGPLAVIDELTLELVYNICETNRKEQGKDYVPNGTEEWLGQLVHQLGRRGKRFGGGFYDYPADAKRRLWPGLAAASATLEAQPERAEVVERLLYAQLVPAVRGITEDIVQSRAEADVGAIFGWGFPAWTGGPISYVESIGAERFIASADALARKFGPRFSPPRNTVERISADTW</sequence>
<evidence type="ECO:0000256" key="1">
    <source>
        <dbReference type="ARBA" id="ARBA00005005"/>
    </source>
</evidence>
<comment type="similarity">
    <text evidence="3">In the N-terminal section; belongs to the enoyl-CoA hydratase/isomerase family.</text>
</comment>
<evidence type="ECO:0000256" key="7">
    <source>
        <dbReference type="ARBA" id="ARBA00023002"/>
    </source>
</evidence>
<dbReference type="PANTHER" id="PTHR43612">
    <property type="entry name" value="TRIFUNCTIONAL ENZYME SUBUNIT ALPHA"/>
    <property type="match status" value="1"/>
</dbReference>
<dbReference type="Pfam" id="PF02737">
    <property type="entry name" value="3HCDH_N"/>
    <property type="match status" value="1"/>
</dbReference>
<dbReference type="STRING" id="198616.SAMN05216193_105139"/>
<dbReference type="PANTHER" id="PTHR43612:SF3">
    <property type="entry name" value="TRIFUNCTIONAL ENZYME SUBUNIT ALPHA, MITOCHONDRIAL"/>
    <property type="match status" value="1"/>
</dbReference>
<comment type="catalytic activity">
    <reaction evidence="12">
        <text>a (3S)-3-hydroxyacyl-CoA + NAD(+) = a 3-oxoacyl-CoA + NADH + H(+)</text>
        <dbReference type="Rhea" id="RHEA:22432"/>
        <dbReference type="ChEBI" id="CHEBI:15378"/>
        <dbReference type="ChEBI" id="CHEBI:57318"/>
        <dbReference type="ChEBI" id="CHEBI:57540"/>
        <dbReference type="ChEBI" id="CHEBI:57945"/>
        <dbReference type="ChEBI" id="CHEBI:90726"/>
        <dbReference type="EC" id="1.1.1.35"/>
    </reaction>
</comment>
<organism evidence="15 16">
    <name type="scientific">Pseudomonas jinjuensis</name>
    <dbReference type="NCBI Taxonomy" id="198616"/>
    <lineage>
        <taxon>Bacteria</taxon>
        <taxon>Pseudomonadati</taxon>
        <taxon>Pseudomonadota</taxon>
        <taxon>Gammaproteobacteria</taxon>
        <taxon>Pseudomonadales</taxon>
        <taxon>Pseudomonadaceae</taxon>
        <taxon>Pseudomonas</taxon>
    </lineage>
</organism>
<evidence type="ECO:0000313" key="15">
    <source>
        <dbReference type="EMBL" id="SDN80627.1"/>
    </source>
</evidence>
<dbReference type="Gene3D" id="3.90.226.10">
    <property type="entry name" value="2-enoyl-CoA Hydratase, Chain A, domain 1"/>
    <property type="match status" value="1"/>
</dbReference>
<dbReference type="EMBL" id="FNIJ01000005">
    <property type="protein sequence ID" value="SDN80627.1"/>
    <property type="molecule type" value="Genomic_DNA"/>
</dbReference>
<evidence type="ECO:0000259" key="13">
    <source>
        <dbReference type="Pfam" id="PF00725"/>
    </source>
</evidence>
<dbReference type="RefSeq" id="WP_084310601.1">
    <property type="nucleotide sequence ID" value="NZ_FNIJ01000005.1"/>
</dbReference>
<accession>A0A1H0EDP2</accession>
<dbReference type="InterPro" id="IPR006176">
    <property type="entry name" value="3-OHacyl-CoA_DH_NAD-bd"/>
</dbReference>
<dbReference type="AlphaFoldDB" id="A0A1H0EDP2"/>
<evidence type="ECO:0000259" key="14">
    <source>
        <dbReference type="Pfam" id="PF02737"/>
    </source>
</evidence>
<keyword evidence="9" id="KW-0443">Lipid metabolism</keyword>
<dbReference type="EC" id="4.2.1.17" evidence="4"/>
<comment type="similarity">
    <text evidence="2">In the central section; belongs to the 3-hydroxyacyl-CoA dehydrogenase family.</text>
</comment>
<evidence type="ECO:0000256" key="11">
    <source>
        <dbReference type="ARBA" id="ARBA00023268"/>
    </source>
</evidence>